<dbReference type="GO" id="GO:0020037">
    <property type="term" value="F:heme binding"/>
    <property type="evidence" value="ECO:0007669"/>
    <property type="project" value="InterPro"/>
</dbReference>
<evidence type="ECO:0000256" key="3">
    <source>
        <dbReference type="ARBA" id="ARBA00022490"/>
    </source>
</evidence>
<organism evidence="10">
    <name type="scientific">Placozoa sp. H4</name>
    <dbReference type="NCBI Taxonomy" id="1034858"/>
    <lineage>
        <taxon>Eukaryota</taxon>
        <taxon>Metazoa</taxon>
        <taxon>Placozoa</taxon>
    </lineage>
</organism>
<evidence type="ECO:0000313" key="10">
    <source>
        <dbReference type="EMBL" id="QNG40925.1"/>
    </source>
</evidence>
<evidence type="ECO:0000256" key="8">
    <source>
        <dbReference type="RuleBase" id="RU000405"/>
    </source>
</evidence>
<dbReference type="InterPro" id="IPR029787">
    <property type="entry name" value="Nucleotide_cyclase"/>
</dbReference>
<evidence type="ECO:0000256" key="2">
    <source>
        <dbReference type="ARBA" id="ARBA00012202"/>
    </source>
</evidence>
<dbReference type="Pfam" id="PF07701">
    <property type="entry name" value="HNOBA"/>
    <property type="match status" value="1"/>
</dbReference>
<dbReference type="EC" id="4.6.1.2" evidence="2"/>
<comment type="similarity">
    <text evidence="8">Belongs to the adenylyl cyclase class-4/guanylyl cyclase family.</text>
</comment>
<dbReference type="SUPFAM" id="SSF55073">
    <property type="entry name" value="Nucleotide cyclase"/>
    <property type="match status" value="1"/>
</dbReference>
<dbReference type="PROSITE" id="PS00452">
    <property type="entry name" value="GUANYLATE_CYCLASE_1"/>
    <property type="match status" value="1"/>
</dbReference>
<protein>
    <recommendedName>
        <fullName evidence="2">guanylate cyclase</fullName>
        <ecNumber evidence="2">4.6.1.2</ecNumber>
    </recommendedName>
</protein>
<keyword evidence="3" id="KW-0963">Cytoplasm</keyword>
<dbReference type="PANTHER" id="PTHR45655">
    <property type="entry name" value="GUANYLATE CYCLASE SOLUBLE SUBUNIT BETA-2"/>
    <property type="match status" value="1"/>
</dbReference>
<dbReference type="Gene3D" id="3.90.1520.10">
    <property type="entry name" value="H-NOX domain"/>
    <property type="match status" value="1"/>
</dbReference>
<evidence type="ECO:0000256" key="6">
    <source>
        <dbReference type="ARBA" id="ARBA00023239"/>
    </source>
</evidence>
<evidence type="ECO:0000259" key="9">
    <source>
        <dbReference type="PROSITE" id="PS50125"/>
    </source>
</evidence>
<evidence type="ECO:0000256" key="1">
    <source>
        <dbReference type="ARBA" id="ARBA00004496"/>
    </source>
</evidence>
<dbReference type="Gene3D" id="6.10.250.780">
    <property type="match status" value="1"/>
</dbReference>
<dbReference type="GO" id="GO:0005525">
    <property type="term" value="F:GTP binding"/>
    <property type="evidence" value="ECO:0007669"/>
    <property type="project" value="UniProtKB-KW"/>
</dbReference>
<dbReference type="InterPro" id="IPR018297">
    <property type="entry name" value="A/G_cyclase_CS"/>
</dbReference>
<dbReference type="EMBL" id="MT678080">
    <property type="protein sequence ID" value="QNG40925.1"/>
    <property type="molecule type" value="mRNA"/>
</dbReference>
<reference evidence="10" key="1">
    <citation type="journal article" date="2020" name="Sci. Rep.">
        <title>The diversification and lineage-specific expansion of nitric oxide signaling in Placozoa: insights in the evolution of gaseous transmission.</title>
        <authorList>
            <person name="Moroz L.L."/>
            <person name="Romanova D.Y."/>
            <person name="Nikitin M.A."/>
            <person name="Sohn D."/>
            <person name="Kohn A.B."/>
            <person name="Neveu E."/>
            <person name="Varoqueaux F."/>
            <person name="Fasshauer D."/>
        </authorList>
    </citation>
    <scope>NUCLEOTIDE SEQUENCE</scope>
</reference>
<keyword evidence="5" id="KW-0342">GTP-binding</keyword>
<dbReference type="CDD" id="cd07302">
    <property type="entry name" value="CHD"/>
    <property type="match status" value="1"/>
</dbReference>
<dbReference type="PANTHER" id="PTHR45655:SF13">
    <property type="entry name" value="SOLUBLE GUANYLATE CYCLASE GCY-32-RELATED"/>
    <property type="match status" value="1"/>
</dbReference>
<keyword evidence="4" id="KW-0547">Nucleotide-binding</keyword>
<dbReference type="AlphaFoldDB" id="A0A7G7LKA8"/>
<comment type="subcellular location">
    <subcellularLocation>
        <location evidence="1">Cytoplasm</location>
    </subcellularLocation>
</comment>
<dbReference type="GO" id="GO:0008074">
    <property type="term" value="C:guanylate cyclase complex, soluble"/>
    <property type="evidence" value="ECO:0007669"/>
    <property type="project" value="TreeGrafter"/>
</dbReference>
<evidence type="ECO:0000256" key="4">
    <source>
        <dbReference type="ARBA" id="ARBA00022741"/>
    </source>
</evidence>
<accession>A0A7G7LKA8</accession>
<dbReference type="InterPro" id="IPR024096">
    <property type="entry name" value="NO_sig/Golgi_transp_ligand-bd"/>
</dbReference>
<keyword evidence="6 8" id="KW-0456">Lyase</keyword>
<dbReference type="GO" id="GO:0070482">
    <property type="term" value="P:response to oxygen levels"/>
    <property type="evidence" value="ECO:0007669"/>
    <property type="project" value="TreeGrafter"/>
</dbReference>
<dbReference type="Gene3D" id="3.30.70.1230">
    <property type="entry name" value="Nucleotide cyclase"/>
    <property type="match status" value="1"/>
</dbReference>
<dbReference type="Gene3D" id="3.30.450.260">
    <property type="entry name" value="Haem NO binding associated domain"/>
    <property type="match status" value="1"/>
</dbReference>
<dbReference type="GO" id="GO:0019934">
    <property type="term" value="P:cGMP-mediated signaling"/>
    <property type="evidence" value="ECO:0007669"/>
    <property type="project" value="TreeGrafter"/>
</dbReference>
<evidence type="ECO:0000256" key="5">
    <source>
        <dbReference type="ARBA" id="ARBA00023134"/>
    </source>
</evidence>
<feature type="domain" description="Guanylate cyclase" evidence="9">
    <location>
        <begin position="418"/>
        <end position="546"/>
    </location>
</feature>
<dbReference type="FunFam" id="3.30.450.260:FF:000002">
    <property type="entry name" value="guanylate cyclase soluble subunit alpha-2"/>
    <property type="match status" value="1"/>
</dbReference>
<dbReference type="Pfam" id="PF00211">
    <property type="entry name" value="Guanylate_cyc"/>
    <property type="match status" value="1"/>
</dbReference>
<dbReference type="PROSITE" id="PS50125">
    <property type="entry name" value="GUANYLATE_CYCLASE_2"/>
    <property type="match status" value="1"/>
</dbReference>
<sequence>MAIKKTDTDEDIQLHTILISNYRQLAGNVPETFIMKESYDDKITYDLIKAIMTKTGLTVHQVFHTFGNFWAEWTERSSYIIMMRIIGPDLYTFLNNLNALHVHLSMTFSKMLPPEFHCERTQNPKIYHLHYHSNRKLLRGVASGIIERAAQIIFNLKLEIECIYDGIDEERETYRNYVILEIREVGYVKNDNSSHDLEQQNQVLSPQAQERKDDDPEQFISNNIFCDTFPFHIIFNDKLEILRAGSSLARKLKLFTRPDKPKITELFHCITPPIRLNKRTILKYHTTNFTLELKSGVVDQLLQLKGQMIRLKHNYFLFICSPVVDRLADLEKRGLYISDFPIHDPSRELMLLNEQRVAEFHVHKKLEETTAMLEKTSVALAAEKVKTDNLLHSMLPQTVAEKLREGHQVEAGEYEFVTVLFSDIVGFTSICSRCKPIDVVEFLNNLYTRFDQLTSHYKVYKVETIGDAYMVVSGVPEITDTHAQNAIDMGLAMIEKSVYVCSPADGKQIQIRIGIHSGPVVAGVVGHKMPRYCLFGDTVNTASRMESHGVPGTVHISGATYELIKACNYNIQLRGDITIKGKGIMRTYFVLSGNQVEIKEVETVVNDTRHNHHGQIRSQQWVIVEENTDKKQSHKPIYEYNTSAQCDASVQVNLEHQNGGSTTSKISEIKAVNNQSTKGEQHTAIVGKNKTRSSMCAIL</sequence>
<dbReference type="SUPFAM" id="SSF111126">
    <property type="entry name" value="Ligand-binding domain in the NO signalling and Golgi transport"/>
    <property type="match status" value="1"/>
</dbReference>
<dbReference type="FunFam" id="3.30.70.1230:FF:000007">
    <property type="entry name" value="Guanylate cyclase soluble subunit alpha-3"/>
    <property type="match status" value="1"/>
</dbReference>
<dbReference type="InterPro" id="IPR011645">
    <property type="entry name" value="HNOB_dom_associated"/>
</dbReference>
<dbReference type="InterPro" id="IPR042463">
    <property type="entry name" value="HNOB_dom_associated_sf"/>
</dbReference>
<dbReference type="GO" id="GO:0004383">
    <property type="term" value="F:guanylate cyclase activity"/>
    <property type="evidence" value="ECO:0007669"/>
    <property type="project" value="UniProtKB-EC"/>
</dbReference>
<keyword evidence="7" id="KW-0141">cGMP biosynthesis</keyword>
<dbReference type="InterPro" id="IPR011644">
    <property type="entry name" value="Heme_NO-bd"/>
</dbReference>
<dbReference type="SMART" id="SM00044">
    <property type="entry name" value="CYCc"/>
    <property type="match status" value="1"/>
</dbReference>
<name>A0A7G7LKA8_9METZ</name>
<dbReference type="InterPro" id="IPR038158">
    <property type="entry name" value="H-NOX_domain_sf"/>
</dbReference>
<dbReference type="InterPro" id="IPR001054">
    <property type="entry name" value="A/G_cyclase"/>
</dbReference>
<dbReference type="Pfam" id="PF07700">
    <property type="entry name" value="HNOB"/>
    <property type="match status" value="1"/>
</dbReference>
<evidence type="ECO:0000256" key="7">
    <source>
        <dbReference type="ARBA" id="ARBA00023293"/>
    </source>
</evidence>
<proteinExistence type="evidence at transcript level"/>